<proteinExistence type="predicted"/>
<evidence type="ECO:0000313" key="2">
    <source>
        <dbReference type="Proteomes" id="UP000005463"/>
    </source>
</evidence>
<gene>
    <name evidence="1" type="ORF">BamIOP4010DRAFT_6916</name>
</gene>
<dbReference type="AlphaFoldDB" id="B1FSA3"/>
<dbReference type="EMBL" id="ABLC01000562">
    <property type="protein sequence ID" value="EDS99568.1"/>
    <property type="molecule type" value="Genomic_DNA"/>
</dbReference>
<protein>
    <submittedName>
        <fullName evidence="1">Uncharacterized protein</fullName>
    </submittedName>
</protein>
<accession>B1FSA3</accession>
<organism evidence="1 2">
    <name type="scientific">Burkholderia ambifaria IOP40-10</name>
    <dbReference type="NCBI Taxonomy" id="396596"/>
    <lineage>
        <taxon>Bacteria</taxon>
        <taxon>Pseudomonadati</taxon>
        <taxon>Pseudomonadota</taxon>
        <taxon>Betaproteobacteria</taxon>
        <taxon>Burkholderiales</taxon>
        <taxon>Burkholderiaceae</taxon>
        <taxon>Burkholderia</taxon>
        <taxon>Burkholderia cepacia complex</taxon>
    </lineage>
</organism>
<sequence length="91" mass="9233">MITGSVATFSPMPSRAITALHRIDTSVSGTTMHSTARHERNVTAQSSAIAPKIDSSIAISASPTASLVAAITPTLPPASRNATFGVGWSAA</sequence>
<reference evidence="1 2" key="1">
    <citation type="submission" date="2008-03" db="EMBL/GenBank/DDBJ databases">
        <title>Sequencing of the draft genome and assembly of Burkholderia ambifaria IOP40-10.</title>
        <authorList>
            <consortium name="US DOE Joint Genome Institute (JGI-PGF)"/>
            <person name="Copeland A."/>
            <person name="Lucas S."/>
            <person name="Lapidus A."/>
            <person name="Glavina del Rio T."/>
            <person name="Dalin E."/>
            <person name="Tice H."/>
            <person name="Bruce D."/>
            <person name="Goodwin L."/>
            <person name="Pitluck S."/>
            <person name="Larimer F."/>
            <person name="Land M.L."/>
            <person name="Hauser L."/>
            <person name="Tiedje J."/>
            <person name="Richardson P."/>
        </authorList>
    </citation>
    <scope>NUCLEOTIDE SEQUENCE [LARGE SCALE GENOMIC DNA]</scope>
    <source>
        <strain evidence="1 2">IOP40-10</strain>
    </source>
</reference>
<name>B1FSA3_9BURK</name>
<comment type="caution">
    <text evidence="1">The sequence shown here is derived from an EMBL/GenBank/DDBJ whole genome shotgun (WGS) entry which is preliminary data.</text>
</comment>
<evidence type="ECO:0000313" key="1">
    <source>
        <dbReference type="EMBL" id="EDS99568.1"/>
    </source>
</evidence>
<dbReference type="Proteomes" id="UP000005463">
    <property type="component" value="Unassembled WGS sequence"/>
</dbReference>